<sequence>MSVFEKIYDVVKQIPYGKVATYGQVAMLAGNPRWARVVGYALHKNPDPENIPCYRVVTKDGKVADSFAFGGGNAQKELLEAEGIVFNKDGKIDMQKYQW</sequence>
<dbReference type="PANTHER" id="PTHR42942:SF1">
    <property type="entry name" value="ALKYLTRANSFERASE-LIKE PROTEIN 1"/>
    <property type="match status" value="1"/>
</dbReference>
<reference evidence="3" key="1">
    <citation type="journal article" date="2021" name="PeerJ">
        <title>Extensive microbial diversity within the chicken gut microbiome revealed by metagenomics and culture.</title>
        <authorList>
            <person name="Gilroy R."/>
            <person name="Ravi A."/>
            <person name="Getino M."/>
            <person name="Pursley I."/>
            <person name="Horton D.L."/>
            <person name="Alikhan N.F."/>
            <person name="Baker D."/>
            <person name="Gharbi K."/>
            <person name="Hall N."/>
            <person name="Watson M."/>
            <person name="Adriaenssens E.M."/>
            <person name="Foster-Nyarko E."/>
            <person name="Jarju S."/>
            <person name="Secka A."/>
            <person name="Antonio M."/>
            <person name="Oren A."/>
            <person name="Chaudhuri R.R."/>
            <person name="La Ragione R."/>
            <person name="Hildebrand F."/>
            <person name="Pallen M.J."/>
        </authorList>
    </citation>
    <scope>NUCLEOTIDE SEQUENCE</scope>
    <source>
        <strain evidence="3">CHK193-4272</strain>
    </source>
</reference>
<reference evidence="3" key="2">
    <citation type="submission" date="2021-04" db="EMBL/GenBank/DDBJ databases">
        <authorList>
            <person name="Gilroy R."/>
        </authorList>
    </citation>
    <scope>NUCLEOTIDE SEQUENCE</scope>
    <source>
        <strain evidence="3">CHK193-4272</strain>
    </source>
</reference>
<accession>A0A9D1THU9</accession>
<dbReference type="SUPFAM" id="SSF46767">
    <property type="entry name" value="Methylated DNA-protein cysteine methyltransferase, C-terminal domain"/>
    <property type="match status" value="1"/>
</dbReference>
<dbReference type="GO" id="GO:0003824">
    <property type="term" value="F:catalytic activity"/>
    <property type="evidence" value="ECO:0007669"/>
    <property type="project" value="InterPro"/>
</dbReference>
<dbReference type="EMBL" id="DXIE01000032">
    <property type="protein sequence ID" value="HIV62218.1"/>
    <property type="molecule type" value="Genomic_DNA"/>
</dbReference>
<dbReference type="CDD" id="cd06445">
    <property type="entry name" value="ATase"/>
    <property type="match status" value="1"/>
</dbReference>
<comment type="caution">
    <text evidence="3">The sequence shown here is derived from an EMBL/GenBank/DDBJ whole genome shotgun (WGS) entry which is preliminary data.</text>
</comment>
<dbReference type="AlphaFoldDB" id="A0A9D1THU9"/>
<dbReference type="InterPro" id="IPR036388">
    <property type="entry name" value="WH-like_DNA-bd_sf"/>
</dbReference>
<evidence type="ECO:0000259" key="2">
    <source>
        <dbReference type="Pfam" id="PF01035"/>
    </source>
</evidence>
<dbReference type="GO" id="GO:0006281">
    <property type="term" value="P:DNA repair"/>
    <property type="evidence" value="ECO:0007669"/>
    <property type="project" value="InterPro"/>
</dbReference>
<evidence type="ECO:0000256" key="1">
    <source>
        <dbReference type="ARBA" id="ARBA00022763"/>
    </source>
</evidence>
<name>A0A9D1THU9_9FIRM</name>
<dbReference type="PANTHER" id="PTHR42942">
    <property type="entry name" value="6-O-METHYLGUANINE DNA METHYLTRANSFERASE"/>
    <property type="match status" value="1"/>
</dbReference>
<evidence type="ECO:0000313" key="4">
    <source>
        <dbReference type="Proteomes" id="UP000886808"/>
    </source>
</evidence>
<feature type="domain" description="Methylated-DNA-[protein]-cysteine S-methyltransferase DNA binding" evidence="2">
    <location>
        <begin position="4"/>
        <end position="84"/>
    </location>
</feature>
<gene>
    <name evidence="3" type="ORF">H9746_05190</name>
</gene>
<dbReference type="Gene3D" id="1.10.10.10">
    <property type="entry name" value="Winged helix-like DNA-binding domain superfamily/Winged helix DNA-binding domain"/>
    <property type="match status" value="1"/>
</dbReference>
<organism evidence="3 4">
    <name type="scientific">Candidatus Butyricicoccus avistercoris</name>
    <dbReference type="NCBI Taxonomy" id="2838518"/>
    <lineage>
        <taxon>Bacteria</taxon>
        <taxon>Bacillati</taxon>
        <taxon>Bacillota</taxon>
        <taxon>Clostridia</taxon>
        <taxon>Eubacteriales</taxon>
        <taxon>Butyricicoccaceae</taxon>
        <taxon>Butyricicoccus</taxon>
    </lineage>
</organism>
<dbReference type="InterPro" id="IPR036217">
    <property type="entry name" value="MethylDNA_cys_MeTrfase_DNAb"/>
</dbReference>
<dbReference type="Proteomes" id="UP000886808">
    <property type="component" value="Unassembled WGS sequence"/>
</dbReference>
<dbReference type="InterPro" id="IPR014048">
    <property type="entry name" value="MethylDNA_cys_MeTrfase_DNA-bd"/>
</dbReference>
<evidence type="ECO:0000313" key="3">
    <source>
        <dbReference type="EMBL" id="HIV62218.1"/>
    </source>
</evidence>
<protein>
    <submittedName>
        <fullName evidence="3">MGMT family protein</fullName>
    </submittedName>
</protein>
<dbReference type="Pfam" id="PF01035">
    <property type="entry name" value="DNA_binding_1"/>
    <property type="match status" value="1"/>
</dbReference>
<proteinExistence type="predicted"/>
<dbReference type="NCBIfam" id="TIGR00589">
    <property type="entry name" value="ogt"/>
    <property type="match status" value="1"/>
</dbReference>
<keyword evidence="1" id="KW-0227">DNA damage</keyword>
<dbReference type="InterPro" id="IPR052520">
    <property type="entry name" value="ATL_DNA_repair"/>
</dbReference>